<gene>
    <name evidence="2" type="ORF">PCHAS_0200065</name>
    <name evidence="1" type="ORF">PCHCB_000490600</name>
</gene>
<protein>
    <submittedName>
        <fullName evidence="1">Uncharacterized protein</fullName>
    </submittedName>
</protein>
<accession>A0A077TJN6</accession>
<evidence type="ECO:0000313" key="4">
    <source>
        <dbReference type="Proteomes" id="UP000195489"/>
    </source>
</evidence>
<reference evidence="1 4" key="3">
    <citation type="submission" date="2016-08" db="EMBL/GenBank/DDBJ databases">
        <authorList>
            <consortium name="Pathogen Informatics"/>
        </authorList>
    </citation>
    <scope>NUCLEOTIDE SEQUENCE [LARGE SCALE GENOMIC DNA]</scope>
    <source>
        <strain evidence="2">AS</strain>
        <strain evidence="1 4">CB</strain>
    </source>
</reference>
<proteinExistence type="predicted"/>
<organism evidence="1 4">
    <name type="scientific">Plasmodium chabaudi chabaudi</name>
    <dbReference type="NCBI Taxonomy" id="31271"/>
    <lineage>
        <taxon>Eukaryota</taxon>
        <taxon>Sar</taxon>
        <taxon>Alveolata</taxon>
        <taxon>Apicomplexa</taxon>
        <taxon>Aconoidasida</taxon>
        <taxon>Haemosporida</taxon>
        <taxon>Plasmodiidae</taxon>
        <taxon>Plasmodium</taxon>
        <taxon>Plasmodium (Vinckeia)</taxon>
    </lineage>
</organism>
<dbReference type="Proteomes" id="UP000071118">
    <property type="component" value="Chromosome 2"/>
</dbReference>
<sequence>MKIHEFILNIIVVIIVYYKASHYYHSKCIAQYFNENDFYKFKKGKRFARILRVDDINIFNIYGNAEHQESGHQEIMEPPSLNSNFIDSNTPPDTNDDAVMMEYISFTIETWNQIFLTMFELYNSYTEENNITDNQWKCMMWNNIWYKYLEMLISVINEIIQNPFYSIMDIQPIFHGYMNKSIEDFSTFLEITQNEWEAKLQREGQNAETRELEIEFAEFENNAAEINE</sequence>
<dbReference type="Proteomes" id="UP000195489">
    <property type="component" value="Unassembled WGS sequence"/>
</dbReference>
<reference evidence="2" key="2">
    <citation type="submission" date="2014-05" db="EMBL/GenBank/DDBJ databases">
        <authorList>
            <person name="Aslett M.A."/>
            <person name="De Silva N."/>
        </authorList>
    </citation>
    <scope>NUCLEOTIDE SEQUENCE</scope>
    <source>
        <strain evidence="2">AS</strain>
    </source>
</reference>
<evidence type="ECO:0000313" key="1">
    <source>
        <dbReference type="EMBL" id="SCL81935.1"/>
    </source>
</evidence>
<dbReference type="GeneID" id="3498973"/>
<dbReference type="InterPro" id="IPR006496">
    <property type="entry name" value="CHP01606_Plasmodium_spp"/>
</dbReference>
<dbReference type="Pfam" id="PF09688">
    <property type="entry name" value="Wx5_PLAF3D7"/>
    <property type="match status" value="1"/>
</dbReference>
<dbReference type="RefSeq" id="XP_016652947.1">
    <property type="nucleotide sequence ID" value="XM_016797377.1"/>
</dbReference>
<evidence type="ECO:0000313" key="3">
    <source>
        <dbReference type="Proteomes" id="UP000071118"/>
    </source>
</evidence>
<dbReference type="KEGG" id="pcb:PCHAS_0200065"/>
<keyword evidence="3" id="KW-1185">Reference proteome</keyword>
<dbReference type="EMBL" id="FMIM01000014">
    <property type="protein sequence ID" value="SCL81935.1"/>
    <property type="molecule type" value="Genomic_DNA"/>
</dbReference>
<name>A0A077TJN6_PLACU</name>
<dbReference type="AlphaFoldDB" id="A0A077TJN6"/>
<reference evidence="2 3" key="1">
    <citation type="journal article" date="2014" name="BMC Biol.">
        <title>A comprehensive evaluation of rodent malaria parasite genomes and gene expression.</title>
        <authorList>
            <person name="Otto T.D."/>
            <person name="Bohme U."/>
            <person name="Jackson A.P."/>
            <person name="Hunt M."/>
            <person name="Franke-Fayard B."/>
            <person name="Hoeijmakers W.A."/>
            <person name="Religa A.A."/>
            <person name="Robertson L."/>
            <person name="Sanders M."/>
            <person name="Ogun S.A."/>
            <person name="Cunningham D."/>
            <person name="Erhart A."/>
            <person name="Billker O."/>
            <person name="Khan S.M."/>
            <person name="Stunnenberg H.G."/>
            <person name="Langhorne J."/>
            <person name="Holder A.A."/>
            <person name="Waters A.P."/>
            <person name="Newbold C.I."/>
            <person name="Pain A."/>
            <person name="Berriman M."/>
            <person name="Janse C.J."/>
        </authorList>
    </citation>
    <scope>NUCLEOTIDE SEQUENCE [LARGE SCALE GENOMIC DNA]</scope>
    <source>
        <strain evidence="2 3">AS</strain>
    </source>
</reference>
<dbReference type="VEuPathDB" id="PlasmoDB:PCHAS_0200065"/>
<dbReference type="EMBL" id="LK022879">
    <property type="protein sequence ID" value="VTZ66776.1"/>
    <property type="molecule type" value="Genomic_DNA"/>
</dbReference>
<dbReference type="OrthoDB" id="382763at2759"/>
<evidence type="ECO:0000313" key="2">
    <source>
        <dbReference type="EMBL" id="VTZ66776.1"/>
    </source>
</evidence>